<evidence type="ECO:0000313" key="14">
    <source>
        <dbReference type="EMBL" id="TCD71644.1"/>
    </source>
</evidence>
<dbReference type="InterPro" id="IPR010625">
    <property type="entry name" value="CHCH"/>
</dbReference>
<feature type="region of interest" description="Disordered" evidence="12">
    <location>
        <begin position="158"/>
        <end position="215"/>
    </location>
</feature>
<sequence length="215" mass="22577">MVLGASAAVAYLTWKNQTIALDSVAPSKRGTPQTPPSSEPKNPLQGASTEAEPSTPTLHENHDASSTLHGHVPSETPNADDAEEQSQDNGGGGGAYDPVTGEINWDCPCLGGMAHGPCGLQFREAFSCFVYSEQEPKGIECVEKFKAMQDCFREHPDVYGDDIMDDDDEPSEAPAGAVDVPAAQPSVSTLQTDEAPIPSNPAPKKKVAVPESTSA</sequence>
<keyword evidence="6" id="KW-0560">Oxidoreductase</keyword>
<evidence type="ECO:0000256" key="6">
    <source>
        <dbReference type="ARBA" id="ARBA00023002"/>
    </source>
</evidence>
<evidence type="ECO:0000256" key="12">
    <source>
        <dbReference type="SAM" id="MobiDB-lite"/>
    </source>
</evidence>
<dbReference type="GO" id="GO:0045041">
    <property type="term" value="P:protein import into mitochondrial intermembrane space"/>
    <property type="evidence" value="ECO:0007669"/>
    <property type="project" value="InterPro"/>
</dbReference>
<evidence type="ECO:0000256" key="11">
    <source>
        <dbReference type="ARBA" id="ARBA00033150"/>
    </source>
</evidence>
<keyword evidence="15" id="KW-1185">Reference proteome</keyword>
<evidence type="ECO:0000256" key="9">
    <source>
        <dbReference type="ARBA" id="ARBA00023157"/>
    </source>
</evidence>
<dbReference type="GO" id="GO:0005743">
    <property type="term" value="C:mitochondrial inner membrane"/>
    <property type="evidence" value="ECO:0007669"/>
    <property type="project" value="UniProtKB-SubCell"/>
</dbReference>
<dbReference type="Proteomes" id="UP000292702">
    <property type="component" value="Unassembled WGS sequence"/>
</dbReference>
<accession>A0A4R0S416</accession>
<comment type="subcellular location">
    <subcellularLocation>
        <location evidence="2">Mitochondrion inner membrane</location>
        <topology evidence="2">Single-pass type II membrane protein</topology>
        <orientation evidence="2">Intermembrane side</orientation>
    </subcellularLocation>
</comment>
<dbReference type="Gene3D" id="1.10.287.2900">
    <property type="match status" value="1"/>
</dbReference>
<evidence type="ECO:0000256" key="4">
    <source>
        <dbReference type="ARBA" id="ARBA00022448"/>
    </source>
</evidence>
<dbReference type="InterPro" id="IPR039289">
    <property type="entry name" value="CHCHD4"/>
</dbReference>
<evidence type="ECO:0000256" key="3">
    <source>
        <dbReference type="ARBA" id="ARBA00013714"/>
    </source>
</evidence>
<protein>
    <recommendedName>
        <fullName evidence="3">Mitochondrial intermembrane space import and assembly protein 40</fullName>
    </recommendedName>
    <alternativeName>
        <fullName evidence="11">Mitochondrial import inner membrane translocase TIM40</fullName>
    </alternativeName>
</protein>
<feature type="region of interest" description="Disordered" evidence="12">
    <location>
        <begin position="20"/>
        <end position="98"/>
    </location>
</feature>
<comment type="caution">
    <text evidence="14">The sequence shown here is derived from an EMBL/GenBank/DDBJ whole genome shotgun (WGS) entry which is preliminary data.</text>
</comment>
<feature type="domain" description="CHCH" evidence="13">
    <location>
        <begin position="118"/>
        <end position="153"/>
    </location>
</feature>
<dbReference type="PANTHER" id="PTHR21622">
    <property type="entry name" value="COILED-COIL-HELIX-COILED-COIL-HELIX DOMAIN CONTAINING 4"/>
    <property type="match status" value="1"/>
</dbReference>
<evidence type="ECO:0000256" key="2">
    <source>
        <dbReference type="ARBA" id="ARBA00004164"/>
    </source>
</evidence>
<dbReference type="PANTHER" id="PTHR21622:SF0">
    <property type="entry name" value="COILED-COIL-HELIX-COILED-COIL-HELIX DOMAIN CONTAINING 4"/>
    <property type="match status" value="1"/>
</dbReference>
<organism evidence="14 15">
    <name type="scientific">Steccherinum ochraceum</name>
    <dbReference type="NCBI Taxonomy" id="92696"/>
    <lineage>
        <taxon>Eukaryota</taxon>
        <taxon>Fungi</taxon>
        <taxon>Dikarya</taxon>
        <taxon>Basidiomycota</taxon>
        <taxon>Agaricomycotina</taxon>
        <taxon>Agaricomycetes</taxon>
        <taxon>Polyporales</taxon>
        <taxon>Steccherinaceae</taxon>
        <taxon>Steccherinum</taxon>
    </lineage>
</organism>
<evidence type="ECO:0000313" key="15">
    <source>
        <dbReference type="Proteomes" id="UP000292702"/>
    </source>
</evidence>
<dbReference type="GO" id="GO:0005758">
    <property type="term" value="C:mitochondrial intermembrane space"/>
    <property type="evidence" value="ECO:0007669"/>
    <property type="project" value="TreeGrafter"/>
</dbReference>
<dbReference type="OrthoDB" id="7481291at2759"/>
<keyword evidence="4" id="KW-0813">Transport</keyword>
<evidence type="ECO:0000256" key="8">
    <source>
        <dbReference type="ARBA" id="ARBA00023128"/>
    </source>
</evidence>
<keyword evidence="8" id="KW-0496">Mitochondrion</keyword>
<feature type="compositionally biased region" description="Polar residues" evidence="12">
    <location>
        <begin position="45"/>
        <end position="68"/>
    </location>
</feature>
<evidence type="ECO:0000256" key="7">
    <source>
        <dbReference type="ARBA" id="ARBA00023010"/>
    </source>
</evidence>
<evidence type="ECO:0000256" key="5">
    <source>
        <dbReference type="ARBA" id="ARBA00022927"/>
    </source>
</evidence>
<comment type="cofactor">
    <cofactor evidence="1">
        <name>Cu(2+)</name>
        <dbReference type="ChEBI" id="CHEBI:29036"/>
    </cofactor>
</comment>
<keyword evidence="10" id="KW-0676">Redox-active center</keyword>
<keyword evidence="7" id="KW-0811">Translocation</keyword>
<gene>
    <name evidence="14" type="primary">MIA40</name>
    <name evidence="14" type="ORF">EIP91_007391</name>
</gene>
<keyword evidence="5" id="KW-0653">Protein transport</keyword>
<evidence type="ECO:0000256" key="10">
    <source>
        <dbReference type="ARBA" id="ARBA00023284"/>
    </source>
</evidence>
<dbReference type="PROSITE" id="PS51808">
    <property type="entry name" value="CHCH"/>
    <property type="match status" value="1"/>
</dbReference>
<dbReference type="STRING" id="92696.A0A4R0S416"/>
<feature type="compositionally biased region" description="Acidic residues" evidence="12">
    <location>
        <begin position="159"/>
        <end position="171"/>
    </location>
</feature>
<evidence type="ECO:0000259" key="13">
    <source>
        <dbReference type="Pfam" id="PF06747"/>
    </source>
</evidence>
<name>A0A4R0S416_9APHY</name>
<dbReference type="Pfam" id="PF06747">
    <property type="entry name" value="CHCH"/>
    <property type="match status" value="1"/>
</dbReference>
<dbReference type="GO" id="GO:0015035">
    <property type="term" value="F:protein-disulfide reductase activity"/>
    <property type="evidence" value="ECO:0007669"/>
    <property type="project" value="InterPro"/>
</dbReference>
<reference evidence="14 15" key="1">
    <citation type="submission" date="2018-11" db="EMBL/GenBank/DDBJ databases">
        <title>Genome assembly of Steccherinum ochraceum LE-BIN_3174, the white-rot fungus of the Steccherinaceae family (The Residual Polyporoid clade, Polyporales, Basidiomycota).</title>
        <authorList>
            <person name="Fedorova T.V."/>
            <person name="Glazunova O.A."/>
            <person name="Landesman E.O."/>
            <person name="Moiseenko K.V."/>
            <person name="Psurtseva N.V."/>
            <person name="Savinova O.S."/>
            <person name="Shakhova N.V."/>
            <person name="Tyazhelova T.V."/>
            <person name="Vasina D.V."/>
        </authorList>
    </citation>
    <scope>NUCLEOTIDE SEQUENCE [LARGE SCALE GENOMIC DNA]</scope>
    <source>
        <strain evidence="14 15">LE-BIN_3174</strain>
    </source>
</reference>
<evidence type="ECO:0000256" key="1">
    <source>
        <dbReference type="ARBA" id="ARBA00001973"/>
    </source>
</evidence>
<dbReference type="AlphaFoldDB" id="A0A4R0S416"/>
<proteinExistence type="predicted"/>
<keyword evidence="9" id="KW-1015">Disulfide bond</keyword>
<dbReference type="EMBL" id="RWJN01000004">
    <property type="protein sequence ID" value="TCD71644.1"/>
    <property type="molecule type" value="Genomic_DNA"/>
</dbReference>